<dbReference type="AlphaFoldDB" id="A0A8J2XWY3"/>
<protein>
    <submittedName>
        <fullName evidence="1">Uncharacterized protein</fullName>
    </submittedName>
</protein>
<sequence length="84" mass="9505">MRSTKAASAVERLKERSGNDDYVLVRNADETFQLLDRSGAEPVPVGERLPLDEFVAFVKTLGPQTVQRRTKSDIAFEKQLVRKK</sequence>
<gene>
    <name evidence="1" type="ORF">GCM10007205_00310</name>
</gene>
<name>A0A8J2XWY3_9BURK</name>
<dbReference type="RefSeq" id="WP_188394159.1">
    <property type="nucleotide sequence ID" value="NZ_BMCG01000001.1"/>
</dbReference>
<dbReference type="Proteomes" id="UP000620266">
    <property type="component" value="Unassembled WGS sequence"/>
</dbReference>
<keyword evidence="2" id="KW-1185">Reference proteome</keyword>
<evidence type="ECO:0000313" key="1">
    <source>
        <dbReference type="EMBL" id="GGB95007.1"/>
    </source>
</evidence>
<comment type="caution">
    <text evidence="1">The sequence shown here is derived from an EMBL/GenBank/DDBJ whole genome shotgun (WGS) entry which is preliminary data.</text>
</comment>
<reference evidence="1" key="1">
    <citation type="journal article" date="2014" name="Int. J. Syst. Evol. Microbiol.">
        <title>Complete genome sequence of Corynebacterium casei LMG S-19264T (=DSM 44701T), isolated from a smear-ripened cheese.</title>
        <authorList>
            <consortium name="US DOE Joint Genome Institute (JGI-PGF)"/>
            <person name="Walter F."/>
            <person name="Albersmeier A."/>
            <person name="Kalinowski J."/>
            <person name="Ruckert C."/>
        </authorList>
    </citation>
    <scope>NUCLEOTIDE SEQUENCE</scope>
    <source>
        <strain evidence="1">CCM 7086</strain>
    </source>
</reference>
<reference evidence="1" key="2">
    <citation type="submission" date="2020-09" db="EMBL/GenBank/DDBJ databases">
        <authorList>
            <person name="Sun Q."/>
            <person name="Sedlacek I."/>
        </authorList>
    </citation>
    <scope>NUCLEOTIDE SEQUENCE</scope>
    <source>
        <strain evidence="1">CCM 7086</strain>
    </source>
</reference>
<evidence type="ECO:0000313" key="2">
    <source>
        <dbReference type="Proteomes" id="UP000620266"/>
    </source>
</evidence>
<accession>A0A8J2XWY3</accession>
<dbReference type="EMBL" id="BMCG01000001">
    <property type="protein sequence ID" value="GGB95007.1"/>
    <property type="molecule type" value="Genomic_DNA"/>
</dbReference>
<proteinExistence type="predicted"/>
<organism evidence="1 2">
    <name type="scientific">Oxalicibacterium flavum</name>
    <dbReference type="NCBI Taxonomy" id="179467"/>
    <lineage>
        <taxon>Bacteria</taxon>
        <taxon>Pseudomonadati</taxon>
        <taxon>Pseudomonadota</taxon>
        <taxon>Betaproteobacteria</taxon>
        <taxon>Burkholderiales</taxon>
        <taxon>Oxalobacteraceae</taxon>
        <taxon>Oxalicibacterium</taxon>
    </lineage>
</organism>